<accession>A0AAV2YKP2</accession>
<evidence type="ECO:0000313" key="6">
    <source>
        <dbReference type="Proteomes" id="UP001146120"/>
    </source>
</evidence>
<keyword evidence="1" id="KW-0143">Chaperone</keyword>
<reference evidence="5" key="1">
    <citation type="submission" date="2022-11" db="EMBL/GenBank/DDBJ databases">
        <authorList>
            <person name="Morgan W.R."/>
            <person name="Tartar A."/>
        </authorList>
    </citation>
    <scope>NUCLEOTIDE SEQUENCE</scope>
    <source>
        <strain evidence="5">ARSEF 373</strain>
    </source>
</reference>
<dbReference type="EMBL" id="DAKRPA010000215">
    <property type="protein sequence ID" value="DAZ95162.1"/>
    <property type="molecule type" value="Genomic_DNA"/>
</dbReference>
<evidence type="ECO:0000256" key="1">
    <source>
        <dbReference type="ARBA" id="ARBA00023186"/>
    </source>
</evidence>
<dbReference type="PANTHER" id="PTHR12658:SF0">
    <property type="entry name" value="TUBULIN-SPECIFIC CHAPERONE D"/>
    <property type="match status" value="1"/>
</dbReference>
<evidence type="ECO:0000313" key="5">
    <source>
        <dbReference type="EMBL" id="DAZ95162.1"/>
    </source>
</evidence>
<sequence length="1390" mass="153729">MAEDGDAAERGMDAPDEHEDGSRCEKEHFEENEEVAQLVERMVDASRRDAPATEAAQLAVSFDRFNALLDRYLEQSQLLDPFLRGLVAPIMSEIQRVITAMADDRRASASATATDAFPFQVYQNANLHRLFQLIYQLCRVRGFKTVLKLFPHEVADVEPTVLPLQSQDRDDHSTWETRYVLLLWISMLCLVPFDLQTIDSSIATTGAASSSNTSNSNISIVTNLVALCKIYLSDPGATQMAAALCLSRLLSRPDMEASYQQRFLDWADAQLQQAYDSNGPRTNQFQITGIMMCLAHLARHAPRERHVTASKGYFPSIMRLIAAMADEDARNDHPSSSTLHRKLSVKLVQRLGLLYLPPRVMKWRYQRGLRSLDLNFHSLGLQGGGGPQATAAQAKTAVEDDGDVDQDMGVPDSEVEHLEQIVEVLLCGLRDKDTVVRWSAAKGIGRITGRLPFEFADDVVQSVLELFVSTEGDGAWHGATLALAELARRGVLLPSRLQEAVTCVARALQYDVRRGSNSIGSHIRDAACYACWSFARAYEPLLLLPHLRETLAPAMLINCVFDRELNCRRAASAAFQENVGRQGNAKFPHGIELLTRADYFSVANLRHAYLDVSVFIAKLAEYRYAMLDHLVQRKISHWDANIRALAAAAIGKIGALDPTYAMRDVIPRLLAMSQSVDSEVITRHGATLAVAHVLTAISNVPAFVDGEVQRDLKALPMEIEKRRLFRGRGGELVRVAVCNVMEATATVNLSLSFAHIKKYLAIIEECLVHPVVPVRDAGVDAFRAVSLQYIPRILAKGTPAHIQTCTEMTQRFLQGIVVATPPGTLNANVAVRKGFTRGLGVVPLELIQGRFAECLGVLRRAALMKEQTTEEQDAESRVAAIRALVDLCSRAEFEALLHGKEDSVVQTLVACIETDYGVDERGDVGSWIRREAMIGLEQLLLEQNSSSGLGTKRLCGRRVRTVYGEGKIVRVVGGRADDLIDFNEDPVCYVEFEKPFLGYYYFAGTHTGLIKQSRLQLAVPSSAQAASTDFYLPKIDERDAKRQRPSESLASRKVPFARCLSPESVSMLFRALAKQLAEKLDGVRAVAGKVLFSVLHSADPRVDAIPDRATLETSILPATACINWSMAHQTFPIALQLADSPSYMDAVVSGLVVSVGGISESVVKASRSALLDWIRRHIEAKNIGLLRNFANVLVELFHRHSQDDRVIIPLMKTWAILLESSVMSFLFTEGNSGDGQRESGADFGERLYQGLRGELLKTTSIPRLIAGISVLTGLLPSCKETETKALRALIMFMGHKFPRVRKATAEKVYTRLLLHEEVVPDDKYDEIVAVLSETPWDVAMATARTARNQLLQALDMDTPEKKQPAPSTATVDKPKTEEESYQTLVKEMGY</sequence>
<dbReference type="GO" id="GO:0007021">
    <property type="term" value="P:tubulin complex assembly"/>
    <property type="evidence" value="ECO:0007669"/>
    <property type="project" value="InterPro"/>
</dbReference>
<organism evidence="5 6">
    <name type="scientific">Lagenidium giganteum</name>
    <dbReference type="NCBI Taxonomy" id="4803"/>
    <lineage>
        <taxon>Eukaryota</taxon>
        <taxon>Sar</taxon>
        <taxon>Stramenopiles</taxon>
        <taxon>Oomycota</taxon>
        <taxon>Peronosporomycetes</taxon>
        <taxon>Pythiales</taxon>
        <taxon>Pythiaceae</taxon>
    </lineage>
</organism>
<dbReference type="GO" id="GO:0048487">
    <property type="term" value="F:beta-tubulin binding"/>
    <property type="evidence" value="ECO:0007669"/>
    <property type="project" value="InterPro"/>
</dbReference>
<dbReference type="Pfam" id="PF12612">
    <property type="entry name" value="TFCD_C"/>
    <property type="match status" value="1"/>
</dbReference>
<dbReference type="GO" id="GO:0005096">
    <property type="term" value="F:GTPase activator activity"/>
    <property type="evidence" value="ECO:0007669"/>
    <property type="project" value="InterPro"/>
</dbReference>
<dbReference type="InterPro" id="IPR058033">
    <property type="entry name" value="ARM_TBCD_2nd"/>
</dbReference>
<dbReference type="InterPro" id="IPR016024">
    <property type="entry name" value="ARM-type_fold"/>
</dbReference>
<feature type="region of interest" description="Disordered" evidence="2">
    <location>
        <begin position="1"/>
        <end position="28"/>
    </location>
</feature>
<protein>
    <recommendedName>
        <fullName evidence="7">Tubulin-specific chaperone D</fullName>
    </recommendedName>
</protein>
<dbReference type="SUPFAM" id="SSF48371">
    <property type="entry name" value="ARM repeat"/>
    <property type="match status" value="1"/>
</dbReference>
<feature type="region of interest" description="Disordered" evidence="2">
    <location>
        <begin position="1356"/>
        <end position="1382"/>
    </location>
</feature>
<dbReference type="InterPro" id="IPR011989">
    <property type="entry name" value="ARM-like"/>
</dbReference>
<proteinExistence type="predicted"/>
<dbReference type="Pfam" id="PF23579">
    <property type="entry name" value="ARM_TBCD"/>
    <property type="match status" value="1"/>
</dbReference>
<evidence type="ECO:0008006" key="7">
    <source>
        <dbReference type="Google" id="ProtNLM"/>
    </source>
</evidence>
<evidence type="ECO:0000259" key="3">
    <source>
        <dbReference type="Pfam" id="PF12612"/>
    </source>
</evidence>
<dbReference type="Gene3D" id="1.25.10.10">
    <property type="entry name" value="Leucine-rich Repeat Variant"/>
    <property type="match status" value="2"/>
</dbReference>
<feature type="compositionally biased region" description="Basic and acidic residues" evidence="2">
    <location>
        <begin position="7"/>
        <end position="28"/>
    </location>
</feature>
<dbReference type="InterPro" id="IPR022577">
    <property type="entry name" value="TBCD_C"/>
</dbReference>
<dbReference type="Proteomes" id="UP001146120">
    <property type="component" value="Unassembled WGS sequence"/>
</dbReference>
<comment type="caution">
    <text evidence="5">The sequence shown here is derived from an EMBL/GenBank/DDBJ whole genome shotgun (WGS) entry which is preliminary data.</text>
</comment>
<dbReference type="Pfam" id="PF25767">
    <property type="entry name" value="ARM_TBCD_2nd"/>
    <property type="match status" value="1"/>
</dbReference>
<feature type="domain" description="Tubulin-folding cofactor D ARM repeats" evidence="4">
    <location>
        <begin position="340"/>
        <end position="591"/>
    </location>
</feature>
<keyword evidence="6" id="KW-1185">Reference proteome</keyword>
<feature type="domain" description="Tubulin-folding cofactor D C-terminal" evidence="3">
    <location>
        <begin position="1068"/>
        <end position="1263"/>
    </location>
</feature>
<reference evidence="5" key="2">
    <citation type="journal article" date="2023" name="Microbiol Resour">
        <title>Decontamination and Annotation of the Draft Genome Sequence of the Oomycete Lagenidium giganteum ARSEF 373.</title>
        <authorList>
            <person name="Morgan W.R."/>
            <person name="Tartar A."/>
        </authorList>
    </citation>
    <scope>NUCLEOTIDE SEQUENCE</scope>
    <source>
        <strain evidence="5">ARSEF 373</strain>
    </source>
</reference>
<dbReference type="GO" id="GO:0000226">
    <property type="term" value="P:microtubule cytoskeleton organization"/>
    <property type="evidence" value="ECO:0007669"/>
    <property type="project" value="TreeGrafter"/>
</dbReference>
<dbReference type="GO" id="GO:0007023">
    <property type="term" value="P:post-chaperonin tubulin folding pathway"/>
    <property type="evidence" value="ECO:0007669"/>
    <property type="project" value="InterPro"/>
</dbReference>
<gene>
    <name evidence="5" type="ORF">N0F65_012416</name>
</gene>
<dbReference type="InterPro" id="IPR033162">
    <property type="entry name" value="TBCD"/>
</dbReference>
<evidence type="ECO:0000259" key="4">
    <source>
        <dbReference type="Pfam" id="PF25767"/>
    </source>
</evidence>
<dbReference type="PANTHER" id="PTHR12658">
    <property type="entry name" value="BETA-TUBULIN COFACTOR D"/>
    <property type="match status" value="1"/>
</dbReference>
<name>A0AAV2YKP2_9STRA</name>
<evidence type="ECO:0000256" key="2">
    <source>
        <dbReference type="SAM" id="MobiDB-lite"/>
    </source>
</evidence>